<dbReference type="SUPFAM" id="SSF56219">
    <property type="entry name" value="DNase I-like"/>
    <property type="match status" value="1"/>
</dbReference>
<evidence type="ECO:0000259" key="1">
    <source>
        <dbReference type="Pfam" id="PF03372"/>
    </source>
</evidence>
<evidence type="ECO:0000313" key="3">
    <source>
        <dbReference type="Proteomes" id="UP001558713"/>
    </source>
</evidence>
<gene>
    <name evidence="2" type="ORF">V5N11_008478</name>
</gene>
<dbReference type="InterPro" id="IPR036691">
    <property type="entry name" value="Endo/exonu/phosph_ase_sf"/>
</dbReference>
<dbReference type="EMBL" id="JBANAX010000657">
    <property type="protein sequence ID" value="KAL1198858.1"/>
    <property type="molecule type" value="Genomic_DNA"/>
</dbReference>
<protein>
    <recommendedName>
        <fullName evidence="1">Endonuclease/exonuclease/phosphatase domain-containing protein</fullName>
    </recommendedName>
</protein>
<dbReference type="PANTHER" id="PTHR33710:SF79">
    <property type="entry name" value="OS06G0205337 PROTEIN"/>
    <property type="match status" value="1"/>
</dbReference>
<name>A0ABD0ZW64_CARAN</name>
<keyword evidence="3" id="KW-1185">Reference proteome</keyword>
<dbReference type="Proteomes" id="UP001558713">
    <property type="component" value="Unassembled WGS sequence"/>
</dbReference>
<dbReference type="InterPro" id="IPR005135">
    <property type="entry name" value="Endo/exonuclease/phosphatase"/>
</dbReference>
<feature type="domain" description="Endonuclease/exonuclease/phosphatase" evidence="1">
    <location>
        <begin position="29"/>
        <end position="196"/>
    </location>
</feature>
<proteinExistence type="predicted"/>
<evidence type="ECO:0000313" key="2">
    <source>
        <dbReference type="EMBL" id="KAL1198858.1"/>
    </source>
</evidence>
<dbReference type="Gene3D" id="3.60.10.10">
    <property type="entry name" value="Endonuclease/exonuclease/phosphatase"/>
    <property type="match status" value="1"/>
</dbReference>
<accession>A0ABD0ZW64</accession>
<reference evidence="2 3" key="1">
    <citation type="submission" date="2024-04" db="EMBL/GenBank/DDBJ databases">
        <title>Genome assembly C_amara_ONT_v2.</title>
        <authorList>
            <person name="Yant L."/>
            <person name="Moore C."/>
            <person name="Slenker M."/>
        </authorList>
    </citation>
    <scope>NUCLEOTIDE SEQUENCE [LARGE SCALE GENOMIC DNA]</scope>
    <source>
        <tissue evidence="2">Leaf</tissue>
    </source>
</reference>
<dbReference type="PANTHER" id="PTHR33710">
    <property type="entry name" value="BNAC02G09200D PROTEIN"/>
    <property type="match status" value="1"/>
</dbReference>
<sequence length="327" mass="38750">METRVKEIKAGKIASNVFQDWYFMSNYEYNRLGRIWVVWKSTVRVTPFFKSGQMITISILLDGCEEEFFCSFIYASNSVEERKELWGDLKNHQDSPLFRNKPWLIFGDFNEILEVEEHSEPILTMAAYNGMTDFQEVVRYNSLTDMTYHGLLLTWCNKREEGLICKKLDRVLMSDSWTNVYPQSYSVFEAGGCSDHLRCRIQITAEVLKPRRPFKYTNVFTSFPGFLRLMEEFWGNREEFFMSTSAMFRFSKKLKVLKPELRRLSKEKLGDLVKRTNEAYDDLWECQVKTLVSQAPDAMSQEARAFLKWQRLSELEEKFLRQKSKLH</sequence>
<dbReference type="AlphaFoldDB" id="A0ABD0ZW64"/>
<dbReference type="Pfam" id="PF03372">
    <property type="entry name" value="Exo_endo_phos"/>
    <property type="match status" value="1"/>
</dbReference>
<comment type="caution">
    <text evidence="2">The sequence shown here is derived from an EMBL/GenBank/DDBJ whole genome shotgun (WGS) entry which is preliminary data.</text>
</comment>
<organism evidence="2 3">
    <name type="scientific">Cardamine amara subsp. amara</name>
    <dbReference type="NCBI Taxonomy" id="228776"/>
    <lineage>
        <taxon>Eukaryota</taxon>
        <taxon>Viridiplantae</taxon>
        <taxon>Streptophyta</taxon>
        <taxon>Embryophyta</taxon>
        <taxon>Tracheophyta</taxon>
        <taxon>Spermatophyta</taxon>
        <taxon>Magnoliopsida</taxon>
        <taxon>eudicotyledons</taxon>
        <taxon>Gunneridae</taxon>
        <taxon>Pentapetalae</taxon>
        <taxon>rosids</taxon>
        <taxon>malvids</taxon>
        <taxon>Brassicales</taxon>
        <taxon>Brassicaceae</taxon>
        <taxon>Cardamineae</taxon>
        <taxon>Cardamine</taxon>
    </lineage>
</organism>